<sequence length="101" mass="11208">MSLFSYFDALVDSFGHKVIRRPCTVMPSSKEEKKQDVQKPIPEASTTVIDNGSNKGKEACLLSLSTTSLPNGETTGSQKQRRHRFALELDGVLCFETIVPY</sequence>
<dbReference type="PANTHER" id="PTHR33641">
    <property type="entry name" value="OS06G0133500 PROTEIN"/>
    <property type="match status" value="1"/>
</dbReference>
<evidence type="ECO:0000313" key="3">
    <source>
        <dbReference type="Proteomes" id="UP001454036"/>
    </source>
</evidence>
<gene>
    <name evidence="2" type="ORF">LIER_41484</name>
</gene>
<comment type="caution">
    <text evidence="2">The sequence shown here is derived from an EMBL/GenBank/DDBJ whole genome shotgun (WGS) entry which is preliminary data.</text>
</comment>
<protein>
    <submittedName>
        <fullName evidence="2">Uncharacterized protein</fullName>
    </submittedName>
</protein>
<dbReference type="EMBL" id="BAABME010026058">
    <property type="protein sequence ID" value="GAA0173217.1"/>
    <property type="molecule type" value="Genomic_DNA"/>
</dbReference>
<dbReference type="AlphaFoldDB" id="A0AAV3RFT4"/>
<proteinExistence type="predicted"/>
<keyword evidence="3" id="KW-1185">Reference proteome</keyword>
<reference evidence="2 3" key="1">
    <citation type="submission" date="2024-01" db="EMBL/GenBank/DDBJ databases">
        <title>The complete chloroplast genome sequence of Lithospermum erythrorhizon: insights into the phylogenetic relationship among Boraginaceae species and the maternal lineages of purple gromwells.</title>
        <authorList>
            <person name="Okada T."/>
            <person name="Watanabe K."/>
        </authorList>
    </citation>
    <scope>NUCLEOTIDE SEQUENCE [LARGE SCALE GENOMIC DNA]</scope>
</reference>
<dbReference type="PANTHER" id="PTHR33641:SF16">
    <property type="entry name" value="AVR9_CF-9 RAPIDLY ELICITED PROTEIN"/>
    <property type="match status" value="1"/>
</dbReference>
<evidence type="ECO:0000313" key="2">
    <source>
        <dbReference type="EMBL" id="GAA0173217.1"/>
    </source>
</evidence>
<accession>A0AAV3RFT4</accession>
<organism evidence="2 3">
    <name type="scientific">Lithospermum erythrorhizon</name>
    <name type="common">Purple gromwell</name>
    <name type="synonym">Lithospermum officinale var. erythrorhizon</name>
    <dbReference type="NCBI Taxonomy" id="34254"/>
    <lineage>
        <taxon>Eukaryota</taxon>
        <taxon>Viridiplantae</taxon>
        <taxon>Streptophyta</taxon>
        <taxon>Embryophyta</taxon>
        <taxon>Tracheophyta</taxon>
        <taxon>Spermatophyta</taxon>
        <taxon>Magnoliopsida</taxon>
        <taxon>eudicotyledons</taxon>
        <taxon>Gunneridae</taxon>
        <taxon>Pentapetalae</taxon>
        <taxon>asterids</taxon>
        <taxon>lamiids</taxon>
        <taxon>Boraginales</taxon>
        <taxon>Boraginaceae</taxon>
        <taxon>Boraginoideae</taxon>
        <taxon>Lithospermeae</taxon>
        <taxon>Lithospermum</taxon>
    </lineage>
</organism>
<evidence type="ECO:0000256" key="1">
    <source>
        <dbReference type="SAM" id="MobiDB-lite"/>
    </source>
</evidence>
<feature type="region of interest" description="Disordered" evidence="1">
    <location>
        <begin position="26"/>
        <end position="52"/>
    </location>
</feature>
<name>A0AAV3RFT4_LITER</name>
<dbReference type="Proteomes" id="UP001454036">
    <property type="component" value="Unassembled WGS sequence"/>
</dbReference>